<organism evidence="12 13">
    <name type="scientific">Sinimarinibacterium thermocellulolyticum</name>
    <dbReference type="NCBI Taxonomy" id="3170016"/>
    <lineage>
        <taxon>Bacteria</taxon>
        <taxon>Pseudomonadati</taxon>
        <taxon>Pseudomonadota</taxon>
        <taxon>Gammaproteobacteria</taxon>
        <taxon>Nevskiales</taxon>
        <taxon>Nevskiaceae</taxon>
        <taxon>Sinimarinibacterium</taxon>
    </lineage>
</organism>
<dbReference type="InterPro" id="IPR002638">
    <property type="entry name" value="Quinolinate_PRibosylTrfase_C"/>
</dbReference>
<evidence type="ECO:0000313" key="13">
    <source>
        <dbReference type="Proteomes" id="UP001465331"/>
    </source>
</evidence>
<name>A0ABV2AAG2_9GAMM</name>
<dbReference type="NCBIfam" id="TIGR00078">
    <property type="entry name" value="nadC"/>
    <property type="match status" value="1"/>
</dbReference>
<evidence type="ECO:0000256" key="1">
    <source>
        <dbReference type="ARBA" id="ARBA00003237"/>
    </source>
</evidence>
<keyword evidence="6 9" id="KW-0328">Glycosyltransferase</keyword>
<proteinExistence type="inferred from homology"/>
<gene>
    <name evidence="12" type="primary">nadC</name>
    <name evidence="12" type="ORF">ABSH63_09320</name>
</gene>
<evidence type="ECO:0000256" key="9">
    <source>
        <dbReference type="PIRNR" id="PIRNR006250"/>
    </source>
</evidence>
<dbReference type="InterPro" id="IPR022412">
    <property type="entry name" value="Quinolinate_PRibosylTrfase_N"/>
</dbReference>
<comment type="caution">
    <text evidence="12">The sequence shown here is derived from an EMBL/GenBank/DDBJ whole genome shotgun (WGS) entry which is preliminary data.</text>
</comment>
<feature type="domain" description="Quinolinate phosphoribosyl transferase N-terminal" evidence="11">
    <location>
        <begin position="33"/>
        <end position="117"/>
    </location>
</feature>
<comment type="function">
    <text evidence="1">Involved in the catabolism of quinolinic acid (QA).</text>
</comment>
<comment type="pathway">
    <text evidence="2">Cofactor biosynthesis; NAD(+) biosynthesis; nicotinate D-ribonucleotide from quinolinate: step 1/1.</text>
</comment>
<dbReference type="InterPro" id="IPR037128">
    <property type="entry name" value="Quinolinate_PRibosylTase_N_sf"/>
</dbReference>
<dbReference type="CDD" id="cd01572">
    <property type="entry name" value="QPRTase"/>
    <property type="match status" value="1"/>
</dbReference>
<feature type="domain" description="Quinolinate phosphoribosyl transferase C-terminal" evidence="10">
    <location>
        <begin position="120"/>
        <end position="289"/>
    </location>
</feature>
<dbReference type="PIRSF" id="PIRSF006250">
    <property type="entry name" value="NadC_ModD"/>
    <property type="match status" value="1"/>
</dbReference>
<keyword evidence="13" id="KW-1185">Reference proteome</keyword>
<dbReference type="GO" id="GO:0004514">
    <property type="term" value="F:nicotinate-nucleotide diphosphorylase (carboxylating) activity"/>
    <property type="evidence" value="ECO:0007669"/>
    <property type="project" value="UniProtKB-EC"/>
</dbReference>
<dbReference type="Pfam" id="PF01729">
    <property type="entry name" value="QRPTase_C"/>
    <property type="match status" value="1"/>
</dbReference>
<evidence type="ECO:0000259" key="10">
    <source>
        <dbReference type="Pfam" id="PF01729"/>
    </source>
</evidence>
<dbReference type="PANTHER" id="PTHR32179:SF3">
    <property type="entry name" value="NICOTINATE-NUCLEOTIDE PYROPHOSPHORYLASE [CARBOXYLATING]"/>
    <property type="match status" value="1"/>
</dbReference>
<dbReference type="PANTHER" id="PTHR32179">
    <property type="entry name" value="NICOTINATE-NUCLEOTIDE PYROPHOSPHORYLASE [CARBOXYLATING]"/>
    <property type="match status" value="1"/>
</dbReference>
<accession>A0ABV2AAG2</accession>
<dbReference type="RefSeq" id="WP_352889234.1">
    <property type="nucleotide sequence ID" value="NZ_JBEPIJ010000009.1"/>
</dbReference>
<evidence type="ECO:0000259" key="11">
    <source>
        <dbReference type="Pfam" id="PF02749"/>
    </source>
</evidence>
<dbReference type="InterPro" id="IPR036068">
    <property type="entry name" value="Nicotinate_pribotase-like_C"/>
</dbReference>
<dbReference type="SUPFAM" id="SSF54675">
    <property type="entry name" value="Nicotinate/Quinolinate PRTase N-terminal domain-like"/>
    <property type="match status" value="1"/>
</dbReference>
<evidence type="ECO:0000256" key="4">
    <source>
        <dbReference type="ARBA" id="ARBA00011944"/>
    </source>
</evidence>
<keyword evidence="5" id="KW-0662">Pyridine nucleotide biosynthesis</keyword>
<dbReference type="Pfam" id="PF02749">
    <property type="entry name" value="QRPTase_N"/>
    <property type="match status" value="1"/>
</dbReference>
<evidence type="ECO:0000256" key="5">
    <source>
        <dbReference type="ARBA" id="ARBA00022642"/>
    </source>
</evidence>
<dbReference type="Gene3D" id="3.20.20.70">
    <property type="entry name" value="Aldolase class I"/>
    <property type="match status" value="1"/>
</dbReference>
<dbReference type="InterPro" id="IPR013785">
    <property type="entry name" value="Aldolase_TIM"/>
</dbReference>
<dbReference type="EMBL" id="JBEPIJ010000009">
    <property type="protein sequence ID" value="MES0874202.1"/>
    <property type="molecule type" value="Genomic_DNA"/>
</dbReference>
<dbReference type="Gene3D" id="3.90.1170.20">
    <property type="entry name" value="Quinolinate phosphoribosyl transferase, N-terminal domain"/>
    <property type="match status" value="1"/>
</dbReference>
<reference evidence="12 13" key="1">
    <citation type="submission" date="2024-06" db="EMBL/GenBank/DDBJ databases">
        <authorList>
            <person name="Li Z."/>
            <person name="Jiang Y."/>
        </authorList>
    </citation>
    <scope>NUCLEOTIDE SEQUENCE [LARGE SCALE GENOMIC DNA]</scope>
    <source>
        <strain evidence="12 13">HSW-8</strain>
    </source>
</reference>
<dbReference type="Proteomes" id="UP001465331">
    <property type="component" value="Unassembled WGS sequence"/>
</dbReference>
<comment type="similarity">
    <text evidence="3 9">Belongs to the NadC/ModD family.</text>
</comment>
<dbReference type="EC" id="2.4.2.19" evidence="4"/>
<evidence type="ECO:0000256" key="2">
    <source>
        <dbReference type="ARBA" id="ARBA00004893"/>
    </source>
</evidence>
<evidence type="ECO:0000256" key="6">
    <source>
        <dbReference type="ARBA" id="ARBA00022676"/>
    </source>
</evidence>
<sequence>MSRSDREHGLPAYVDDLAQTVARALAEDLGSGDVTARLVADHAQARARVIAREAAIICGRPWVDEVFRQLDARVSLDWQVAEGQRVDPDATVFTLRGPARALLSGERTALNFLQTLSGTATATAAFVDAVAGTGCRIADTRKTLPGLRNAQKYAVRCGGGVNHRIGLYDGILIKENHIAAAGGIAQAIAQARALDAGVPLMTEAENLDEVDAALTADVDLLLVDDFTLDALREAVRRTRAHRAAGGRTLIEYSGGASLERVRAIAQTGVDRISVGAITKHLRAIDLSMRLI</sequence>
<dbReference type="InterPro" id="IPR004393">
    <property type="entry name" value="NadC"/>
</dbReference>
<dbReference type="InterPro" id="IPR027277">
    <property type="entry name" value="NadC/ModD"/>
</dbReference>
<evidence type="ECO:0000256" key="8">
    <source>
        <dbReference type="ARBA" id="ARBA00033102"/>
    </source>
</evidence>
<evidence type="ECO:0000256" key="7">
    <source>
        <dbReference type="ARBA" id="ARBA00022679"/>
    </source>
</evidence>
<protein>
    <recommendedName>
        <fullName evidence="4">nicotinate-nucleotide diphosphorylase (carboxylating)</fullName>
        <ecNumber evidence="4">2.4.2.19</ecNumber>
    </recommendedName>
    <alternativeName>
        <fullName evidence="8">Quinolinate phosphoribosyltransferase [decarboxylating]</fullName>
    </alternativeName>
</protein>
<evidence type="ECO:0000256" key="3">
    <source>
        <dbReference type="ARBA" id="ARBA00009400"/>
    </source>
</evidence>
<keyword evidence="7 9" id="KW-0808">Transferase</keyword>
<dbReference type="SUPFAM" id="SSF51690">
    <property type="entry name" value="Nicotinate/Quinolinate PRTase C-terminal domain-like"/>
    <property type="match status" value="1"/>
</dbReference>
<evidence type="ECO:0000313" key="12">
    <source>
        <dbReference type="EMBL" id="MES0874202.1"/>
    </source>
</evidence>